<reference evidence="5 6" key="1">
    <citation type="submission" date="2019-06" db="EMBL/GenBank/DDBJ databases">
        <title>Martelella lutilitoris sp. nov., isolated from a tidal mudflat.</title>
        <authorList>
            <person name="Kim Y.-J."/>
        </authorList>
    </citation>
    <scope>NUCLEOTIDE SEQUENCE [LARGE SCALE GENOMIC DNA]</scope>
    <source>
        <strain evidence="5 6">GH2-6</strain>
    </source>
</reference>
<keyword evidence="3 4" id="KW-0460">Magnesium</keyword>
<dbReference type="Proteomes" id="UP000307874">
    <property type="component" value="Unassembled WGS sequence"/>
</dbReference>
<feature type="binding site" evidence="4">
    <location>
        <position position="108"/>
    </location>
    <ligand>
        <name>Mg(2+)</name>
        <dbReference type="ChEBI" id="CHEBI:18420"/>
        <label>1</label>
        <note>catalytic</note>
    </ligand>
</feature>
<dbReference type="PRINTS" id="PR00377">
    <property type="entry name" value="IMPHPHTASES"/>
</dbReference>
<evidence type="ECO:0000256" key="4">
    <source>
        <dbReference type="PIRSR" id="PIRSR600760-2"/>
    </source>
</evidence>
<dbReference type="OrthoDB" id="9785695at2"/>
<dbReference type="GO" id="GO:0006020">
    <property type="term" value="P:inositol metabolic process"/>
    <property type="evidence" value="ECO:0007669"/>
    <property type="project" value="TreeGrafter"/>
</dbReference>
<evidence type="ECO:0000313" key="5">
    <source>
        <dbReference type="EMBL" id="TNB47554.1"/>
    </source>
</evidence>
<organism evidence="5 6">
    <name type="scientific">Martelella lutilitoris</name>
    <dbReference type="NCBI Taxonomy" id="2583532"/>
    <lineage>
        <taxon>Bacteria</taxon>
        <taxon>Pseudomonadati</taxon>
        <taxon>Pseudomonadota</taxon>
        <taxon>Alphaproteobacteria</taxon>
        <taxon>Hyphomicrobiales</taxon>
        <taxon>Aurantimonadaceae</taxon>
        <taxon>Martelella</taxon>
    </lineage>
</organism>
<keyword evidence="6" id="KW-1185">Reference proteome</keyword>
<dbReference type="SUPFAM" id="SSF56655">
    <property type="entry name" value="Carbohydrate phosphatase"/>
    <property type="match status" value="1"/>
</dbReference>
<evidence type="ECO:0000256" key="2">
    <source>
        <dbReference type="ARBA" id="ARBA00022723"/>
    </source>
</evidence>
<sequence>MTGTVPERQIRLTDYETTGEDWSSDLALIEDAAREAGAVALSHFGQDPEVWWKNGGQSPVSAADYAANECLEAILMKARPDYGWLSEESQDDLRRLDTERAFVVDPIDGTRGFLGGQTNWVVSVAVVSRKRPVAGVLVAPALGDVYTAMDGGPAMLNGAAIQASENRGGADGEQLELCLPASLADRFHPRFRERLRRAAYIPSLAYRLALVAEGRLDGTLVKPNSHDWDLAAADIILARAGAALVDDAGRALSYNRSGVRHGTLFAGNRALVDTLLRQFGPSGQS</sequence>
<feature type="binding site" evidence="4">
    <location>
        <position position="107"/>
    </location>
    <ligand>
        <name>Mg(2+)</name>
        <dbReference type="ChEBI" id="CHEBI:18420"/>
        <label>1</label>
        <note>catalytic</note>
    </ligand>
</feature>
<dbReference type="Pfam" id="PF00459">
    <property type="entry name" value="Inositol_P"/>
    <property type="match status" value="1"/>
</dbReference>
<dbReference type="GO" id="GO:0008934">
    <property type="term" value="F:inositol monophosphate 1-phosphatase activity"/>
    <property type="evidence" value="ECO:0007669"/>
    <property type="project" value="TreeGrafter"/>
</dbReference>
<dbReference type="PANTHER" id="PTHR20854">
    <property type="entry name" value="INOSITOL MONOPHOSPHATASE"/>
    <property type="match status" value="1"/>
</dbReference>
<name>A0A5C4JQX1_9HYPH</name>
<dbReference type="PANTHER" id="PTHR20854:SF4">
    <property type="entry name" value="INOSITOL-1-MONOPHOSPHATASE-RELATED"/>
    <property type="match status" value="1"/>
</dbReference>
<evidence type="ECO:0000256" key="1">
    <source>
        <dbReference type="ARBA" id="ARBA00009759"/>
    </source>
</evidence>
<dbReference type="GO" id="GO:0046854">
    <property type="term" value="P:phosphatidylinositol phosphate biosynthetic process"/>
    <property type="evidence" value="ECO:0007669"/>
    <property type="project" value="InterPro"/>
</dbReference>
<proteinExistence type="inferred from homology"/>
<dbReference type="Gene3D" id="3.40.190.80">
    <property type="match status" value="1"/>
</dbReference>
<dbReference type="GO" id="GO:0007165">
    <property type="term" value="P:signal transduction"/>
    <property type="evidence" value="ECO:0007669"/>
    <property type="project" value="TreeGrafter"/>
</dbReference>
<comment type="similarity">
    <text evidence="1">Belongs to the inositol monophosphatase superfamily.</text>
</comment>
<dbReference type="PROSITE" id="PS00630">
    <property type="entry name" value="IMP_2"/>
    <property type="match status" value="1"/>
</dbReference>
<dbReference type="InterPro" id="IPR000760">
    <property type="entry name" value="Inositol_monophosphatase-like"/>
</dbReference>
<dbReference type="Gene3D" id="3.30.540.10">
    <property type="entry name" value="Fructose-1,6-Bisphosphatase, subunit A, domain 1"/>
    <property type="match status" value="1"/>
</dbReference>
<evidence type="ECO:0000256" key="3">
    <source>
        <dbReference type="ARBA" id="ARBA00022842"/>
    </source>
</evidence>
<keyword evidence="2 4" id="KW-0479">Metal-binding</keyword>
<feature type="binding site" evidence="4">
    <location>
        <position position="87"/>
    </location>
    <ligand>
        <name>Mg(2+)</name>
        <dbReference type="ChEBI" id="CHEBI:18420"/>
        <label>1</label>
        <note>catalytic</note>
    </ligand>
</feature>
<dbReference type="RefSeq" id="WP_138748715.1">
    <property type="nucleotide sequence ID" value="NZ_VCLB01000006.1"/>
</dbReference>
<dbReference type="CDD" id="cd01638">
    <property type="entry name" value="CysQ"/>
    <property type="match status" value="1"/>
</dbReference>
<comment type="cofactor">
    <cofactor evidence="4">
        <name>Mg(2+)</name>
        <dbReference type="ChEBI" id="CHEBI:18420"/>
    </cofactor>
</comment>
<feature type="binding site" evidence="4">
    <location>
        <position position="229"/>
    </location>
    <ligand>
        <name>Mg(2+)</name>
        <dbReference type="ChEBI" id="CHEBI:18420"/>
        <label>1</label>
        <note>catalytic</note>
    </ligand>
</feature>
<accession>A0A5C4JQX1</accession>
<protein>
    <submittedName>
        <fullName evidence="5">3'(2'),5'-bisphosphate nucleotidase CysQ</fullName>
    </submittedName>
</protein>
<comment type="caution">
    <text evidence="5">The sequence shown here is derived from an EMBL/GenBank/DDBJ whole genome shotgun (WGS) entry which is preliminary data.</text>
</comment>
<feature type="binding site" evidence="4">
    <location>
        <position position="105"/>
    </location>
    <ligand>
        <name>Mg(2+)</name>
        <dbReference type="ChEBI" id="CHEBI:18420"/>
        <label>1</label>
        <note>catalytic</note>
    </ligand>
</feature>
<dbReference type="InterPro" id="IPR020550">
    <property type="entry name" value="Inositol_monophosphatase_CS"/>
</dbReference>
<dbReference type="GO" id="GO:0046872">
    <property type="term" value="F:metal ion binding"/>
    <property type="evidence" value="ECO:0007669"/>
    <property type="project" value="UniProtKB-KW"/>
</dbReference>
<evidence type="ECO:0000313" key="6">
    <source>
        <dbReference type="Proteomes" id="UP000307874"/>
    </source>
</evidence>
<dbReference type="AlphaFoldDB" id="A0A5C4JQX1"/>
<gene>
    <name evidence="5" type="ORF">FF124_11905</name>
</gene>
<dbReference type="EMBL" id="VCLB01000006">
    <property type="protein sequence ID" value="TNB47554.1"/>
    <property type="molecule type" value="Genomic_DNA"/>
</dbReference>